<dbReference type="AlphaFoldDB" id="A0A0Z0A3L1"/>
<gene>
    <name evidence="1" type="ORF">PBK173_000426400</name>
    <name evidence="5" type="ORF">PBNK65E_000415900</name>
    <name evidence="2" type="ORF">PBNK65NY_000415200</name>
    <name evidence="3" type="ORF">PBSP11A_000415700</name>
    <name evidence="4" type="ORF">PBSP11RLL_000415900</name>
</gene>
<sequence length="557" mass="67730">MYLCFINFSCKKIPRKKLYKYCDEQTYINKLTHLYIYHYLGSNIVNTKKNICSENINKYVGKISNHLKTNKNNSNLVYSLQNIWDIFIFNYFEFSYNYKLVFLHNIFYTINKNENHPTSLNDKRYQKKKKEILNNISKILLTYDLLYIFQIRNLYVKRFIQINKDNKSSYHHLLKKESNQNYSLVLFHKKTFIEHLVESAKNVKDLSILISIIRNIFSIYHKFDSTGLLDNILKRFYLFFKNISIIENTDQNKYLYNNTHTTIHISKQKKIEHTKNIKLRDIIYSFYQLINLKNKKKYQFVFLKVLSIANQNYKCIYDNSVKNSLSQTNKLLITQEINKQTDITNLFLSNKDIEQLFFLMTNNCYVKYYFAPLLVSQFHLKLFFSKNLQSVLYTHKLFTKNYKNISITFPIYFFQLNTLSYTKFLNQISLKNNFHTFYQAICIKYLLKKKNYENPNSLNETCGIVNYPYINYIIFYKNIINKIIEQSFNDYISKLEQKEKLNYKNIKVIMNNSYFKYSENFIYNFSQNKFFYLIYLKQIIKKNMYNKKKYIYNLFYN</sequence>
<dbReference type="Proteomes" id="UP000516480">
    <property type="component" value="Chromosome 13"/>
</dbReference>
<proteinExistence type="predicted"/>
<evidence type="ECO:0000313" key="2">
    <source>
        <dbReference type="EMBL" id="SCL98881.1"/>
    </source>
</evidence>
<dbReference type="EMBL" id="LT608261">
    <property type="protein sequence ID" value="SCM16923.1"/>
    <property type="molecule type" value="Genomic_DNA"/>
</dbReference>
<accession>A0A0Z0A3L1</accession>
<evidence type="ECO:0000313" key="3">
    <source>
        <dbReference type="EMBL" id="SCM16923.1"/>
    </source>
</evidence>
<evidence type="ECO:0000313" key="6">
    <source>
        <dbReference type="Proteomes" id="UP000069549"/>
    </source>
</evidence>
<dbReference type="Proteomes" id="UP000219974">
    <property type="component" value="Chromosome 13"/>
</dbReference>
<dbReference type="OMA" id="HIFCDEQ"/>
<evidence type="ECO:0000313" key="8">
    <source>
        <dbReference type="Proteomes" id="UP000219974"/>
    </source>
</evidence>
<evidence type="ECO:0000313" key="1">
    <source>
        <dbReference type="EMBL" id="CXJ05944.1"/>
    </source>
</evidence>
<evidence type="ECO:0000313" key="10">
    <source>
        <dbReference type="Proteomes" id="UP000516480"/>
    </source>
</evidence>
<dbReference type="EMBL" id="LT614639">
    <property type="protein sequence ID" value="SCN28157.1"/>
    <property type="molecule type" value="Genomic_DNA"/>
</dbReference>
<evidence type="ECO:0000313" key="7">
    <source>
        <dbReference type="Proteomes" id="UP000219860"/>
    </source>
</evidence>
<organism evidence="1 6">
    <name type="scientific">Plasmodium berghei</name>
    <dbReference type="NCBI Taxonomy" id="5821"/>
    <lineage>
        <taxon>Eukaryota</taxon>
        <taxon>Sar</taxon>
        <taxon>Alveolata</taxon>
        <taxon>Apicomplexa</taxon>
        <taxon>Aconoidasida</taxon>
        <taxon>Haemosporida</taxon>
        <taxon>Plasmodiidae</taxon>
        <taxon>Plasmodium</taxon>
        <taxon>Plasmodium (Vinckeia)</taxon>
    </lineage>
</organism>
<reference evidence="1 6" key="1">
    <citation type="submission" date="2016-02" db="EMBL/GenBank/DDBJ databases">
        <authorList>
            <consortium name="Pathogen Informatics"/>
        </authorList>
    </citation>
    <scope>NUCLEOTIDE SEQUENCE [LARGE SCALE GENOMIC DNA]</scope>
    <source>
        <strain evidence="1 6">K173</strain>
        <strain evidence="2 10">NK65 ny</strain>
        <strain evidence="5 9">NK65e</strain>
        <strain evidence="3 7">SP11 Antwerpcl1</strain>
        <strain evidence="4 8">SP11 RLL</strain>
    </source>
</reference>
<dbReference type="EMBL" id="LT608149">
    <property type="protein sequence ID" value="SCL98881.1"/>
    <property type="molecule type" value="Genomic_DNA"/>
</dbReference>
<name>A0A0Z0A3L1_PLABE</name>
<dbReference type="EMBL" id="LT160033">
    <property type="protein sequence ID" value="CXJ05944.1"/>
    <property type="molecule type" value="Genomic_DNA"/>
</dbReference>
<dbReference type="Proteomes" id="UP000069549">
    <property type="component" value="Chromosome 13"/>
</dbReference>
<dbReference type="Proteomes" id="UP000219860">
    <property type="component" value="Chromosome 13"/>
</dbReference>
<dbReference type="OrthoDB" id="377494at2759"/>
<dbReference type="Proteomes" id="UP000220214">
    <property type="component" value="Chromosome 13"/>
</dbReference>
<protein>
    <submittedName>
        <fullName evidence="1">Uncharacterized protein</fullName>
    </submittedName>
</protein>
<evidence type="ECO:0000313" key="4">
    <source>
        <dbReference type="EMBL" id="SCM18721.1"/>
    </source>
</evidence>
<evidence type="ECO:0000313" key="5">
    <source>
        <dbReference type="EMBL" id="SCN28157.1"/>
    </source>
</evidence>
<dbReference type="VEuPathDB" id="PlasmoDB:PBANKA_1365000"/>
<evidence type="ECO:0000313" key="9">
    <source>
        <dbReference type="Proteomes" id="UP000220214"/>
    </source>
</evidence>
<dbReference type="EMBL" id="LT608277">
    <property type="protein sequence ID" value="SCM18721.1"/>
    <property type="molecule type" value="Genomic_DNA"/>
</dbReference>